<dbReference type="OrthoDB" id="5053135at2"/>
<evidence type="ECO:0000259" key="3">
    <source>
        <dbReference type="Pfam" id="PF06259"/>
    </source>
</evidence>
<protein>
    <recommendedName>
        <fullName evidence="3">DUF1023 domain-containing protein</fullName>
    </recommendedName>
</protein>
<dbReference type="AlphaFoldDB" id="A0A443JQP6"/>
<evidence type="ECO:0000256" key="1">
    <source>
        <dbReference type="SAM" id="Coils"/>
    </source>
</evidence>
<name>A0A443JQP6_9MICO</name>
<evidence type="ECO:0000256" key="2">
    <source>
        <dbReference type="SAM" id="MobiDB-lite"/>
    </source>
</evidence>
<organism evidence="4 5">
    <name type="scientific">Microbacterium enclense</name>
    <dbReference type="NCBI Taxonomy" id="993073"/>
    <lineage>
        <taxon>Bacteria</taxon>
        <taxon>Bacillati</taxon>
        <taxon>Actinomycetota</taxon>
        <taxon>Actinomycetes</taxon>
        <taxon>Micrococcales</taxon>
        <taxon>Microbacteriaceae</taxon>
        <taxon>Microbacterium</taxon>
    </lineage>
</organism>
<sequence>MGSPSVDDLPQVVDPAVLTGLGERLVAIANGTQTSMSDVQNRWVVLGDTEVFHVTGAEAVPRMLDRPVADARSFSEALIEARNTLWESGSSEFPDLKQRREELASRIPSVVAAYDAAADASVRANATYRSTRGSDVDASVAADASLARLNASTTLNSAESALDTLQADIDRFRRDVEDAEDRLASRLRNVSGGTEVIGAGGEPSRVSQLFWGFSESAYPGAPSAASVQRSLSEQLTYDLGRAAERRIDWLATAGEDDAQQWLDAHPDFVQSVAFVDPQRAGDLFADLAASSAAAPNGGWNTGPLGQLLALAPLAVGNLNGIPVAQRGMFNRAGLANALAQGDTDEETRTRLEDLQAVLERRGRDGSSPALLSFFLDSDGSPRANLAFGDIETADQVTTLTHGIRTDLGSVVEWSHAGANLQSALTTELTRTGSDATTAVVLVMDWDSGGVPQVLNIDRPDAGAARLSETLKGIRAVNPSAQIDAGAHSLGTTMTGQAIADNPGLVSHVWFFGSAGVTEQTGDALADQIGSGQTSVNATHADADSIAEWGRKGWLGSAHPEDPREVPGVSSFSSNGGVVPGFGSAQGEFGEGTDSHDTANSEKDVLVGWTVGPGGAPIPRYESVEQTGYLDPSAQSFKQFVVGLREALETAGAN</sequence>
<dbReference type="Proteomes" id="UP000285970">
    <property type="component" value="Unassembled WGS sequence"/>
</dbReference>
<feature type="compositionally biased region" description="Low complexity" evidence="2">
    <location>
        <begin position="565"/>
        <end position="582"/>
    </location>
</feature>
<feature type="coiled-coil region" evidence="1">
    <location>
        <begin position="155"/>
        <end position="189"/>
    </location>
</feature>
<feature type="region of interest" description="Disordered" evidence="2">
    <location>
        <begin position="555"/>
        <end position="600"/>
    </location>
</feature>
<dbReference type="RefSeq" id="WP_128216358.1">
    <property type="nucleotide sequence ID" value="NZ_RBZY01000003.1"/>
</dbReference>
<feature type="domain" description="DUF1023" evidence="3">
    <location>
        <begin position="377"/>
        <end position="522"/>
    </location>
</feature>
<dbReference type="InterPro" id="IPR029058">
    <property type="entry name" value="AB_hydrolase_fold"/>
</dbReference>
<dbReference type="Pfam" id="PF06259">
    <property type="entry name" value="Abhydrolase_8"/>
    <property type="match status" value="1"/>
</dbReference>
<keyword evidence="1" id="KW-0175">Coiled coil</keyword>
<evidence type="ECO:0000313" key="4">
    <source>
        <dbReference type="EMBL" id="RWR22838.1"/>
    </source>
</evidence>
<accession>A0A443JQP6</accession>
<dbReference type="InterPro" id="IPR010427">
    <property type="entry name" value="DUF1023"/>
</dbReference>
<evidence type="ECO:0000313" key="5">
    <source>
        <dbReference type="Proteomes" id="UP000285970"/>
    </source>
</evidence>
<comment type="caution">
    <text evidence="4">The sequence shown here is derived from an EMBL/GenBank/DDBJ whole genome shotgun (WGS) entry which is preliminary data.</text>
</comment>
<proteinExistence type="predicted"/>
<dbReference type="EMBL" id="RBZY01000003">
    <property type="protein sequence ID" value="RWR22838.1"/>
    <property type="molecule type" value="Genomic_DNA"/>
</dbReference>
<reference evidence="4 5" key="1">
    <citation type="journal article" date="2018" name="Front. Microbiol.">
        <title>Novel Insights Into Bacterial Dimethylsulfoniopropionate Catabolism in the East China Sea.</title>
        <authorList>
            <person name="Liu J."/>
            <person name="Liu J."/>
            <person name="Zhang S.H."/>
            <person name="Liang J."/>
            <person name="Lin H."/>
            <person name="Song D."/>
            <person name="Yang G.P."/>
            <person name="Todd J.D."/>
            <person name="Zhang X.H."/>
        </authorList>
    </citation>
    <scope>NUCLEOTIDE SEQUENCE [LARGE SCALE GENOMIC DNA]</scope>
    <source>
        <strain evidence="4 5">ZYFD042</strain>
    </source>
</reference>
<dbReference type="SUPFAM" id="SSF53474">
    <property type="entry name" value="alpha/beta-Hydrolases"/>
    <property type="match status" value="1"/>
</dbReference>
<gene>
    <name evidence="4" type="ORF">D8Y23_01230</name>
</gene>